<dbReference type="AlphaFoldDB" id="A0ABD1LXP7"/>
<evidence type="ECO:0000256" key="1">
    <source>
        <dbReference type="SAM" id="MobiDB-lite"/>
    </source>
</evidence>
<feature type="region of interest" description="Disordered" evidence="1">
    <location>
        <begin position="1"/>
        <end position="21"/>
    </location>
</feature>
<feature type="compositionally biased region" description="Basic and acidic residues" evidence="1">
    <location>
        <begin position="217"/>
        <end position="226"/>
    </location>
</feature>
<dbReference type="PANTHER" id="PTHR33871">
    <property type="entry name" value="OS05G0503100 PROTEIN-RELATED"/>
    <property type="match status" value="1"/>
</dbReference>
<name>A0ABD1LXP7_9FABA</name>
<comment type="caution">
    <text evidence="2">The sequence shown here is derived from an EMBL/GenBank/DDBJ whole genome shotgun (WGS) entry which is preliminary data.</text>
</comment>
<feature type="region of interest" description="Disordered" evidence="1">
    <location>
        <begin position="36"/>
        <end position="272"/>
    </location>
</feature>
<accession>A0ABD1LXP7</accession>
<keyword evidence="3" id="KW-1185">Reference proteome</keyword>
<feature type="compositionally biased region" description="Basic and acidic residues" evidence="1">
    <location>
        <begin position="139"/>
        <end position="158"/>
    </location>
</feature>
<gene>
    <name evidence="2" type="ORF">Fmac_021688</name>
</gene>
<feature type="compositionally biased region" description="Basic and acidic residues" evidence="1">
    <location>
        <begin position="180"/>
        <end position="190"/>
    </location>
</feature>
<reference evidence="2 3" key="1">
    <citation type="submission" date="2024-08" db="EMBL/GenBank/DDBJ databases">
        <title>Insights into the chromosomal genome structure of Flemingia macrophylla.</title>
        <authorList>
            <person name="Ding Y."/>
            <person name="Zhao Y."/>
            <person name="Bi W."/>
            <person name="Wu M."/>
            <person name="Zhao G."/>
            <person name="Gong Y."/>
            <person name="Li W."/>
            <person name="Zhang P."/>
        </authorList>
    </citation>
    <scope>NUCLEOTIDE SEQUENCE [LARGE SCALE GENOMIC DNA]</scope>
    <source>
        <strain evidence="2">DYQJB</strain>
        <tissue evidence="2">Leaf</tissue>
    </source>
</reference>
<organism evidence="2 3">
    <name type="scientific">Flemingia macrophylla</name>
    <dbReference type="NCBI Taxonomy" id="520843"/>
    <lineage>
        <taxon>Eukaryota</taxon>
        <taxon>Viridiplantae</taxon>
        <taxon>Streptophyta</taxon>
        <taxon>Embryophyta</taxon>
        <taxon>Tracheophyta</taxon>
        <taxon>Spermatophyta</taxon>
        <taxon>Magnoliopsida</taxon>
        <taxon>eudicotyledons</taxon>
        <taxon>Gunneridae</taxon>
        <taxon>Pentapetalae</taxon>
        <taxon>rosids</taxon>
        <taxon>fabids</taxon>
        <taxon>Fabales</taxon>
        <taxon>Fabaceae</taxon>
        <taxon>Papilionoideae</taxon>
        <taxon>50 kb inversion clade</taxon>
        <taxon>NPAAA clade</taxon>
        <taxon>indigoferoid/millettioid clade</taxon>
        <taxon>Phaseoleae</taxon>
        <taxon>Flemingia</taxon>
    </lineage>
</organism>
<protein>
    <submittedName>
        <fullName evidence="2">Uncharacterized protein</fullName>
    </submittedName>
</protein>
<dbReference type="EMBL" id="JBGMDY010000007">
    <property type="protein sequence ID" value="KAL2328261.1"/>
    <property type="molecule type" value="Genomic_DNA"/>
</dbReference>
<feature type="compositionally biased region" description="Polar residues" evidence="1">
    <location>
        <begin position="109"/>
        <end position="129"/>
    </location>
</feature>
<evidence type="ECO:0000313" key="2">
    <source>
        <dbReference type="EMBL" id="KAL2328261.1"/>
    </source>
</evidence>
<dbReference type="Proteomes" id="UP001603857">
    <property type="component" value="Unassembled WGS sequence"/>
</dbReference>
<sequence length="317" mass="35217">MKNARANRMQPKAEATSEDRKEWMVNSIIMKQTPMGCCFSTPTTQTPYQSHPQPPQPPSEEESVKEVLSETPVSKPQQVPILTPETKTHLPLLQNPPTVFHENDDDPIQQLSEPVSQLSETCSMSESFSTATATTVTVPEKREEDEATSKPHKWDRSPSRKRPLASDAAGRDRRLKSPARRPEPSPETKIKASPRPLRGREPGPPVNRRRTAGPAALRRDSGEISGRRSRSPAFPRAGKAASGGCRKEASSAAAAKEKKKKTESEEVAEENDVDLHEKVVEKNDIVSHEEVVEKHDVVAHEECIENPQVSMECFIFL</sequence>
<dbReference type="PANTHER" id="PTHR33871:SF22">
    <property type="match status" value="1"/>
</dbReference>
<feature type="compositionally biased region" description="Low complexity" evidence="1">
    <location>
        <begin position="40"/>
        <end position="51"/>
    </location>
</feature>
<proteinExistence type="predicted"/>
<evidence type="ECO:0000313" key="3">
    <source>
        <dbReference type="Proteomes" id="UP001603857"/>
    </source>
</evidence>